<dbReference type="RefSeq" id="WP_173042225.1">
    <property type="nucleotide sequence ID" value="NZ_AP022870.1"/>
</dbReference>
<feature type="transmembrane region" description="Helical" evidence="6">
    <location>
        <begin position="262"/>
        <end position="282"/>
    </location>
</feature>
<evidence type="ECO:0000256" key="2">
    <source>
        <dbReference type="ARBA" id="ARBA00022475"/>
    </source>
</evidence>
<dbReference type="AlphaFoldDB" id="A0A6F8XL00"/>
<evidence type="ECO:0000256" key="3">
    <source>
        <dbReference type="ARBA" id="ARBA00022692"/>
    </source>
</evidence>
<evidence type="ECO:0000313" key="9">
    <source>
        <dbReference type="Proteomes" id="UP000502508"/>
    </source>
</evidence>
<reference evidence="8 9" key="1">
    <citation type="submission" date="2020-03" db="EMBL/GenBank/DDBJ databases">
        <title>Whole genome shotgun sequence of Phytohabitans flavus NBRC 107702.</title>
        <authorList>
            <person name="Komaki H."/>
            <person name="Tamura T."/>
        </authorList>
    </citation>
    <scope>NUCLEOTIDE SEQUENCE [LARGE SCALE GENOMIC DNA]</scope>
    <source>
        <strain evidence="8 9">NBRC 107702</strain>
    </source>
</reference>
<keyword evidence="2" id="KW-1003">Cell membrane</keyword>
<dbReference type="Pfam" id="PF00482">
    <property type="entry name" value="T2SSF"/>
    <property type="match status" value="1"/>
</dbReference>
<dbReference type="KEGG" id="pfla:Pflav_009000"/>
<proteinExistence type="predicted"/>
<sequence>MTQSILAGGGAGLGLALLAYGLRPPRRPLRQVLETLRRPPQPHTSGRLRAYQLLAAPARRLGLPRAQVRHDLATLQKDTAQHLAEQTTATLFGALIIPICATMLGFGGQIPLWLAVLGAALGFRWADTNLHAQAQRRRAQLRHTLTVLLNLLTISLARGAGLEQALGEASSVCTGWAADRLRQVLATARVLRQPPWQALGELGDDTGVPELAELAAAIALAGTEGARVRASLAARAAAMRSAATAETETEAEKASSRMSLPLLVLGLGYLLFLLYPPIVAITSSL</sequence>
<dbReference type="PANTHER" id="PTHR35007:SF1">
    <property type="entry name" value="PILUS ASSEMBLY PROTEIN"/>
    <property type="match status" value="1"/>
</dbReference>
<evidence type="ECO:0000256" key="5">
    <source>
        <dbReference type="ARBA" id="ARBA00023136"/>
    </source>
</evidence>
<evidence type="ECO:0000313" key="8">
    <source>
        <dbReference type="EMBL" id="BCB74490.1"/>
    </source>
</evidence>
<feature type="domain" description="Type II secretion system protein GspF" evidence="7">
    <location>
        <begin position="149"/>
        <end position="276"/>
    </location>
</feature>
<keyword evidence="5 6" id="KW-0472">Membrane</keyword>
<reference evidence="8 9" key="2">
    <citation type="submission" date="2020-03" db="EMBL/GenBank/DDBJ databases">
        <authorList>
            <person name="Ichikawa N."/>
            <person name="Kimura A."/>
            <person name="Kitahashi Y."/>
            <person name="Uohara A."/>
        </authorList>
    </citation>
    <scope>NUCLEOTIDE SEQUENCE [LARGE SCALE GENOMIC DNA]</scope>
    <source>
        <strain evidence="8 9">NBRC 107702</strain>
    </source>
</reference>
<feature type="transmembrane region" description="Helical" evidence="6">
    <location>
        <begin position="6"/>
        <end position="22"/>
    </location>
</feature>
<dbReference type="PANTHER" id="PTHR35007">
    <property type="entry name" value="INTEGRAL MEMBRANE PROTEIN-RELATED"/>
    <property type="match status" value="1"/>
</dbReference>
<gene>
    <name evidence="8" type="ORF">Pflav_009000</name>
</gene>
<evidence type="ECO:0000256" key="4">
    <source>
        <dbReference type="ARBA" id="ARBA00022989"/>
    </source>
</evidence>
<organism evidence="8 9">
    <name type="scientific">Phytohabitans flavus</name>
    <dbReference type="NCBI Taxonomy" id="1076124"/>
    <lineage>
        <taxon>Bacteria</taxon>
        <taxon>Bacillati</taxon>
        <taxon>Actinomycetota</taxon>
        <taxon>Actinomycetes</taxon>
        <taxon>Micromonosporales</taxon>
        <taxon>Micromonosporaceae</taxon>
    </lineage>
</organism>
<dbReference type="GO" id="GO:0005886">
    <property type="term" value="C:plasma membrane"/>
    <property type="evidence" value="ECO:0007669"/>
    <property type="project" value="UniProtKB-SubCell"/>
</dbReference>
<keyword evidence="3 6" id="KW-0812">Transmembrane</keyword>
<evidence type="ECO:0000259" key="7">
    <source>
        <dbReference type="Pfam" id="PF00482"/>
    </source>
</evidence>
<keyword evidence="9" id="KW-1185">Reference proteome</keyword>
<evidence type="ECO:0000256" key="6">
    <source>
        <dbReference type="SAM" id="Phobius"/>
    </source>
</evidence>
<dbReference type="EMBL" id="AP022870">
    <property type="protein sequence ID" value="BCB74490.1"/>
    <property type="molecule type" value="Genomic_DNA"/>
</dbReference>
<feature type="transmembrane region" description="Helical" evidence="6">
    <location>
        <begin position="87"/>
        <end position="106"/>
    </location>
</feature>
<accession>A0A6F8XL00</accession>
<comment type="subcellular location">
    <subcellularLocation>
        <location evidence="1">Cell membrane</location>
        <topology evidence="1">Multi-pass membrane protein</topology>
    </subcellularLocation>
</comment>
<dbReference type="Proteomes" id="UP000502508">
    <property type="component" value="Chromosome"/>
</dbReference>
<evidence type="ECO:0000256" key="1">
    <source>
        <dbReference type="ARBA" id="ARBA00004651"/>
    </source>
</evidence>
<keyword evidence="4 6" id="KW-1133">Transmembrane helix</keyword>
<dbReference type="InterPro" id="IPR018076">
    <property type="entry name" value="T2SS_GspF_dom"/>
</dbReference>
<name>A0A6F8XL00_9ACTN</name>
<protein>
    <recommendedName>
        <fullName evidence="7">Type II secretion system protein GspF domain-containing protein</fullName>
    </recommendedName>
</protein>